<feature type="binding site" evidence="6">
    <location>
        <position position="474"/>
    </location>
    <ligand>
        <name>Zn(2+)</name>
        <dbReference type="ChEBI" id="CHEBI:29105"/>
    </ligand>
</feature>
<keyword evidence="3 6" id="KW-0479">Metal-binding</keyword>
<keyword evidence="5 6" id="KW-0472">Membrane</keyword>
<accession>A0A1W1YUT5</accession>
<dbReference type="RefSeq" id="WP_084060207.1">
    <property type="nucleotide sequence ID" value="NZ_FWXO01000001.1"/>
</dbReference>
<feature type="binding site" evidence="6">
    <location>
        <position position="489"/>
    </location>
    <ligand>
        <name>Zn(2+)</name>
        <dbReference type="ChEBI" id="CHEBI:29105"/>
    </ligand>
</feature>
<evidence type="ECO:0000256" key="6">
    <source>
        <dbReference type="HAMAP-Rule" id="MF_01871"/>
    </source>
</evidence>
<dbReference type="PANTHER" id="PTHR38344:SF1">
    <property type="entry name" value="INORGANIC CARBON TRANSPORTER SUBUNIT DABA-RELATED"/>
    <property type="match status" value="1"/>
</dbReference>
<dbReference type="EMBL" id="FWXO01000001">
    <property type="protein sequence ID" value="SMC39939.1"/>
    <property type="molecule type" value="Genomic_DNA"/>
</dbReference>
<evidence type="ECO:0000313" key="9">
    <source>
        <dbReference type="Proteomes" id="UP000192360"/>
    </source>
</evidence>
<dbReference type="GO" id="GO:0005886">
    <property type="term" value="C:plasma membrane"/>
    <property type="evidence" value="ECO:0007669"/>
    <property type="project" value="UniProtKB-SubCell"/>
</dbReference>
<dbReference type="OrthoDB" id="9805101at2"/>
<comment type="subcellular location">
    <subcellularLocation>
        <location evidence="6">Cell membrane</location>
        <topology evidence="6">Peripheral membrane protein</topology>
    </subcellularLocation>
</comment>
<keyword evidence="9" id="KW-1185">Reference proteome</keyword>
<feature type="binding site" evidence="6">
    <location>
        <position position="293"/>
    </location>
    <ligand>
        <name>Zn(2+)</name>
        <dbReference type="ChEBI" id="CHEBI:29105"/>
    </ligand>
</feature>
<dbReference type="HAMAP" id="MF_01871">
    <property type="entry name" value="DabA"/>
    <property type="match status" value="1"/>
</dbReference>
<evidence type="ECO:0000256" key="3">
    <source>
        <dbReference type="ARBA" id="ARBA00022723"/>
    </source>
</evidence>
<feature type="binding site" evidence="6">
    <location>
        <position position="295"/>
    </location>
    <ligand>
        <name>Zn(2+)</name>
        <dbReference type="ChEBI" id="CHEBI:29105"/>
    </ligand>
</feature>
<feature type="region of interest" description="Disordered" evidence="7">
    <location>
        <begin position="774"/>
        <end position="793"/>
    </location>
</feature>
<organism evidence="8 9">
    <name type="scientific">Cellulophaga tyrosinoxydans</name>
    <dbReference type="NCBI Taxonomy" id="504486"/>
    <lineage>
        <taxon>Bacteria</taxon>
        <taxon>Pseudomonadati</taxon>
        <taxon>Bacteroidota</taxon>
        <taxon>Flavobacteriia</taxon>
        <taxon>Flavobacteriales</taxon>
        <taxon>Flavobacteriaceae</taxon>
        <taxon>Cellulophaga</taxon>
    </lineage>
</organism>
<comment type="cofactor">
    <cofactor evidence="6">
        <name>Zn(2+)</name>
        <dbReference type="ChEBI" id="CHEBI:29105"/>
    </cofactor>
</comment>
<dbReference type="STRING" id="504486.SAMN05660703_0920"/>
<keyword evidence="1 6" id="KW-0813">Transport</keyword>
<dbReference type="PANTHER" id="PTHR38344">
    <property type="entry name" value="UPF0753 PROTEIN AQ_863"/>
    <property type="match status" value="1"/>
</dbReference>
<comment type="subunit">
    <text evidence="6">Forms a complex with DabB.</text>
</comment>
<protein>
    <recommendedName>
        <fullName evidence="6">Probable inorganic carbon transporter subunit DabA</fullName>
    </recommendedName>
</protein>
<gene>
    <name evidence="6" type="primary">dabA</name>
    <name evidence="8" type="ORF">SAMN05660703_0920</name>
</gene>
<reference evidence="8 9" key="1">
    <citation type="submission" date="2017-04" db="EMBL/GenBank/DDBJ databases">
        <authorList>
            <person name="Afonso C.L."/>
            <person name="Miller P.J."/>
            <person name="Scott M.A."/>
            <person name="Spackman E."/>
            <person name="Goraichik I."/>
            <person name="Dimitrov K.M."/>
            <person name="Suarez D.L."/>
            <person name="Swayne D.E."/>
        </authorList>
    </citation>
    <scope>NUCLEOTIDE SEQUENCE [LARGE SCALE GENOMIC DNA]</scope>
    <source>
        <strain evidence="8 9">DSM 21164</strain>
    </source>
</reference>
<name>A0A1W1YUT5_9FLAO</name>
<comment type="similarity">
    <text evidence="6">Belongs to the inorganic carbon transporter (TC 9.A.2) DabA family.</text>
</comment>
<evidence type="ECO:0000313" key="8">
    <source>
        <dbReference type="EMBL" id="SMC39939.1"/>
    </source>
</evidence>
<dbReference type="AlphaFoldDB" id="A0A1W1YUT5"/>
<evidence type="ECO:0000256" key="5">
    <source>
        <dbReference type="ARBA" id="ARBA00023136"/>
    </source>
</evidence>
<evidence type="ECO:0000256" key="4">
    <source>
        <dbReference type="ARBA" id="ARBA00022833"/>
    </source>
</evidence>
<keyword evidence="4 6" id="KW-0862">Zinc</keyword>
<evidence type="ECO:0000256" key="1">
    <source>
        <dbReference type="ARBA" id="ARBA00022448"/>
    </source>
</evidence>
<dbReference type="InterPro" id="IPR018752">
    <property type="entry name" value="DabA"/>
</dbReference>
<proteinExistence type="inferred from homology"/>
<evidence type="ECO:0000256" key="7">
    <source>
        <dbReference type="SAM" id="MobiDB-lite"/>
    </source>
</evidence>
<sequence>MNQEIRKSIDEAAKVIGKTWPLYTFVASNPLAGYENMKFSDALKSAEKNFNAQVFPEVKLYRQALEKGAIDSSILASHLENNGITASTEECLQLIASQKQTKDLNPTHTVDRIMAKWLALFMDEGLAEWEMPFKSEGFYTAWRFLVIYDSETGKTALKDIPKSSEETLMQLLKEYNQSDYTTIFEHHLAALPGWTGYINHRIVSGSDWQKDFPISLIDYLAVRLWTTQKLKLAILPKVIKETVSSEVSKLQHIFLKAWEQSWQTQLVKTLENQNIKPAQINETNIPDAQMVFCIDTRSELIRRHVESTGNYETYGYAGFFGIAMDYKSLDDGIIRKACPPIVSSAYTVREAAQTTKELDLKAYERKIQVSNFKAYFLKRMKNMLPSAFGYVEGSGLFYGLSLIGRTLLPRQLYKANKLKALKQEHVCQPDIHIANNDNDISFGITLEEKVSIVKSAFKLTGWKQFAPLVIFAGHGSHSANNPFSSSLDCGACAASPGRHNARMLAKLANLPEVKNALAEFHDILISENTFFIGAEHNTTTDAIVLFDSEVPESHKPLVHNLKSNLVIAQQNATQDRLGSQRNSVSHAQKKANDWGETRPEWGLAKNAGFIVGPRSLTKNTNLNSRCFLHSYDWKQDAEGKALEGIMQGPMVVTQWINNHYYFSTVDNNVFGGGSKITHNITGKFGVVQGNGGDLKMGLPLQSLNSSDDTMYHQPLRLTVMIQAPITIVSDILVRNENLKLLLDNEWIYLMVMDPNQNNAMFRYKKSIQWEAVSKKDSRATMPKKDKAELAYSE</sequence>
<dbReference type="Proteomes" id="UP000192360">
    <property type="component" value="Unassembled WGS sequence"/>
</dbReference>
<dbReference type="Pfam" id="PF10070">
    <property type="entry name" value="DabA"/>
    <property type="match status" value="1"/>
</dbReference>
<keyword evidence="2 6" id="KW-1003">Cell membrane</keyword>
<comment type="function">
    <text evidence="6">Part of an energy-coupled inorganic carbon pump.</text>
</comment>
<evidence type="ECO:0000256" key="2">
    <source>
        <dbReference type="ARBA" id="ARBA00022475"/>
    </source>
</evidence>
<dbReference type="GO" id="GO:0008270">
    <property type="term" value="F:zinc ion binding"/>
    <property type="evidence" value="ECO:0007669"/>
    <property type="project" value="UniProtKB-UniRule"/>
</dbReference>